<dbReference type="InterPro" id="IPR001878">
    <property type="entry name" value="Znf_CCHC"/>
</dbReference>
<evidence type="ECO:0000256" key="2">
    <source>
        <dbReference type="PROSITE-ProRule" id="PRU00047"/>
    </source>
</evidence>
<proteinExistence type="predicted"/>
<dbReference type="InterPro" id="IPR036875">
    <property type="entry name" value="Znf_CCHC_sf"/>
</dbReference>
<feature type="region of interest" description="Disordered" evidence="3">
    <location>
        <begin position="223"/>
        <end position="262"/>
    </location>
</feature>
<sequence>MLANDHLALSASQRAELLALSASLLDLKKRDVASRDSGLLEAANAVLKFRQHISTFAESQDLAKLVFLVRNEMTRNSFRKAGPFGSTYTAIVAFASAINTARRTLRLNQQTTSDRVPDVVATPEQQDRVNALSYAARLDAWRVSPFQIPSLAASVPEPAVPAEPLSISISPAVPKVEEGWPASPRDPDMALRTASPVLSPLPVDLRGIDALIAELRLMDPSAPAPLPSPASPSMPELESVSDSESSRSTSPEPYQPVRVPTVPPIPVVTRSSASVHQARSPLWHQFACNTRLQPGLISGPAQTPFISRRLRPEAASFYPRLNRSFVDDLAISTRRSNASAATASVWPGNSRLSMPKAPTPLRQSHLPNGRSRVGESVASAWVLRKPSLLPRKPSPAKRCWFCSRTGHRLRQCPDLPRA</sequence>
<keyword evidence="2" id="KW-0479">Metal-binding</keyword>
<evidence type="ECO:0000256" key="1">
    <source>
        <dbReference type="ARBA" id="ARBA00022664"/>
    </source>
</evidence>
<gene>
    <name evidence="5" type="ORF">MCHLO_06849</name>
</gene>
<keyword evidence="2" id="KW-0862">Zinc</keyword>
<evidence type="ECO:0000256" key="3">
    <source>
        <dbReference type="SAM" id="MobiDB-lite"/>
    </source>
</evidence>
<accession>A0ABQ0LI35</accession>
<keyword evidence="2" id="KW-0863">Zinc-finger</keyword>
<protein>
    <recommendedName>
        <fullName evidence="4">CCHC-type domain-containing protein</fullName>
    </recommendedName>
</protein>
<evidence type="ECO:0000259" key="4">
    <source>
        <dbReference type="PROSITE" id="PS50158"/>
    </source>
</evidence>
<dbReference type="PROSITE" id="PS50158">
    <property type="entry name" value="ZF_CCHC"/>
    <property type="match status" value="1"/>
</dbReference>
<dbReference type="SUPFAM" id="SSF57756">
    <property type="entry name" value="Retrovirus zinc finger-like domains"/>
    <property type="match status" value="1"/>
</dbReference>
<evidence type="ECO:0000313" key="5">
    <source>
        <dbReference type="EMBL" id="GAT49541.1"/>
    </source>
</evidence>
<feature type="domain" description="CCHC-type" evidence="4">
    <location>
        <begin position="398"/>
        <end position="414"/>
    </location>
</feature>
<feature type="compositionally biased region" description="Low complexity" evidence="3">
    <location>
        <begin position="233"/>
        <end position="260"/>
    </location>
</feature>
<feature type="compositionally biased region" description="Pro residues" evidence="3">
    <location>
        <begin position="223"/>
        <end position="232"/>
    </location>
</feature>
<dbReference type="Proteomes" id="UP000815677">
    <property type="component" value="Unassembled WGS sequence"/>
</dbReference>
<organism evidence="5 6">
    <name type="scientific">Mycena chlorophos</name>
    <name type="common">Agaric fungus</name>
    <name type="synonym">Agaricus chlorophos</name>
    <dbReference type="NCBI Taxonomy" id="658473"/>
    <lineage>
        <taxon>Eukaryota</taxon>
        <taxon>Fungi</taxon>
        <taxon>Dikarya</taxon>
        <taxon>Basidiomycota</taxon>
        <taxon>Agaricomycotina</taxon>
        <taxon>Agaricomycetes</taxon>
        <taxon>Agaricomycetidae</taxon>
        <taxon>Agaricales</taxon>
        <taxon>Marasmiineae</taxon>
        <taxon>Mycenaceae</taxon>
        <taxon>Mycena</taxon>
    </lineage>
</organism>
<dbReference type="EMBL" id="DF845605">
    <property type="protein sequence ID" value="GAT49541.1"/>
    <property type="molecule type" value="Genomic_DNA"/>
</dbReference>
<keyword evidence="1" id="KW-0507">mRNA processing</keyword>
<reference evidence="5" key="1">
    <citation type="submission" date="2014-09" db="EMBL/GenBank/DDBJ databases">
        <title>Genome sequence of the luminous mushroom Mycena chlorophos for searching fungal bioluminescence genes.</title>
        <authorList>
            <person name="Tanaka Y."/>
            <person name="Kasuga D."/>
            <person name="Oba Y."/>
            <person name="Hase S."/>
            <person name="Sato K."/>
            <person name="Oba Y."/>
            <person name="Sakakibara Y."/>
        </authorList>
    </citation>
    <scope>NUCLEOTIDE SEQUENCE</scope>
</reference>
<name>A0ABQ0LI35_MYCCL</name>
<keyword evidence="6" id="KW-1185">Reference proteome</keyword>
<evidence type="ECO:0000313" key="6">
    <source>
        <dbReference type="Proteomes" id="UP000815677"/>
    </source>
</evidence>